<evidence type="ECO:0000256" key="5">
    <source>
        <dbReference type="ARBA" id="ARBA00023157"/>
    </source>
</evidence>
<keyword evidence="3 6" id="KW-0813">Transport</keyword>
<name>W9SJS9_9ROSA</name>
<dbReference type="PRINTS" id="PR00382">
    <property type="entry name" value="LIPIDTRNSFER"/>
</dbReference>
<keyword evidence="4 6" id="KW-0446">Lipid-binding</keyword>
<dbReference type="KEGG" id="mnt:21383761"/>
<dbReference type="EMBL" id="KE624014">
    <property type="protein sequence ID" value="EXC46296.1"/>
    <property type="molecule type" value="Genomic_DNA"/>
</dbReference>
<reference evidence="9" key="2">
    <citation type="submission" date="2013-06" db="EMBL/GenBank/DDBJ databases">
        <title>Draft Genome Sequence of a Mulberry Tree, Morus notabilis C.K. Schn.</title>
        <authorList>
            <person name="He N."/>
            <person name="Zhao S."/>
        </authorList>
    </citation>
    <scope>NUCLEOTIDE SEQUENCE</scope>
</reference>
<evidence type="ECO:0000259" key="8">
    <source>
        <dbReference type="SMART" id="SM00499"/>
    </source>
</evidence>
<dbReference type="SMART" id="SM00499">
    <property type="entry name" value="AAI"/>
    <property type="match status" value="1"/>
</dbReference>
<dbReference type="Pfam" id="PF00234">
    <property type="entry name" value="Tryp_alpha_amyl"/>
    <property type="match status" value="1"/>
</dbReference>
<comment type="similarity">
    <text evidence="2 6">Belongs to the plant LTP family.</text>
</comment>
<evidence type="ECO:0000256" key="2">
    <source>
        <dbReference type="ARBA" id="ARBA00009748"/>
    </source>
</evidence>
<keyword evidence="7" id="KW-0732">Signal</keyword>
<evidence type="ECO:0000256" key="4">
    <source>
        <dbReference type="ARBA" id="ARBA00023121"/>
    </source>
</evidence>
<dbReference type="PANTHER" id="PTHR33076">
    <property type="entry name" value="NON-SPECIFIC LIPID-TRANSFER PROTEIN 2-RELATED"/>
    <property type="match status" value="1"/>
</dbReference>
<proteinExistence type="inferred from homology"/>
<dbReference type="EMBL" id="KE346282">
    <property type="protein sequence ID" value="EXC32133.1"/>
    <property type="molecule type" value="Genomic_DNA"/>
</dbReference>
<keyword evidence="12" id="KW-1185">Reference proteome</keyword>
<feature type="domain" description="Bifunctional inhibitor/plant lipid transfer protein/seed storage helical" evidence="8">
    <location>
        <begin position="34"/>
        <end position="110"/>
    </location>
</feature>
<evidence type="ECO:0000256" key="3">
    <source>
        <dbReference type="ARBA" id="ARBA00022448"/>
    </source>
</evidence>
<dbReference type="STRING" id="981085.W9SJS9"/>
<evidence type="ECO:0000256" key="7">
    <source>
        <dbReference type="SAM" id="SignalP"/>
    </source>
</evidence>
<dbReference type="InterPro" id="IPR000528">
    <property type="entry name" value="Plant_nsLTP"/>
</dbReference>
<dbReference type="CDD" id="cd01960">
    <property type="entry name" value="nsLTP1"/>
    <property type="match status" value="1"/>
</dbReference>
<keyword evidence="5" id="KW-1015">Disulfide bond</keyword>
<evidence type="ECO:0000256" key="1">
    <source>
        <dbReference type="ARBA" id="ARBA00003211"/>
    </source>
</evidence>
<feature type="signal peptide" evidence="7">
    <location>
        <begin position="1"/>
        <end position="30"/>
    </location>
</feature>
<reference evidence="12" key="1">
    <citation type="submission" date="2013-01" db="EMBL/GenBank/DDBJ databases">
        <title>Draft Genome Sequence of a Mulberry Tree, Morus notabilis C.K. Schneid.</title>
        <authorList>
            <person name="He N."/>
            <person name="Zhao S."/>
        </authorList>
    </citation>
    <scope>NUCLEOTIDE SEQUENCE</scope>
</reference>
<dbReference type="Gene3D" id="1.10.110.10">
    <property type="entry name" value="Plant lipid-transfer and hydrophobic proteins"/>
    <property type="match status" value="1"/>
</dbReference>
<organism evidence="9 12">
    <name type="scientific">Morus notabilis</name>
    <dbReference type="NCBI Taxonomy" id="981085"/>
    <lineage>
        <taxon>Eukaryota</taxon>
        <taxon>Viridiplantae</taxon>
        <taxon>Streptophyta</taxon>
        <taxon>Embryophyta</taxon>
        <taxon>Tracheophyta</taxon>
        <taxon>Spermatophyta</taxon>
        <taxon>Magnoliopsida</taxon>
        <taxon>eudicotyledons</taxon>
        <taxon>Gunneridae</taxon>
        <taxon>Pentapetalae</taxon>
        <taxon>rosids</taxon>
        <taxon>fabids</taxon>
        <taxon>Rosales</taxon>
        <taxon>Moraceae</taxon>
        <taxon>Moreae</taxon>
        <taxon>Morus</taxon>
    </lineage>
</organism>
<evidence type="ECO:0000313" key="10">
    <source>
        <dbReference type="EMBL" id="EXC46296.1"/>
    </source>
</evidence>
<dbReference type="KEGG" id="mnt:21384897"/>
<dbReference type="InterPro" id="IPR036312">
    <property type="entry name" value="Bifun_inhib/LTP/seed_sf"/>
</dbReference>
<protein>
    <recommendedName>
        <fullName evidence="6">Non-specific lipid-transfer protein</fullName>
    </recommendedName>
</protein>
<dbReference type="InterPro" id="IPR016140">
    <property type="entry name" value="Bifunc_inhib/LTP/seed_store"/>
</dbReference>
<evidence type="ECO:0000313" key="11">
    <source>
        <dbReference type="EMBL" id="EXC66404.1"/>
    </source>
</evidence>
<comment type="function">
    <text evidence="1 6">Plant non-specific lipid-transfer proteins transfer phospholipids as well as galactolipids across membranes. May play a role in wax or cutin deposition in the cell walls of expanding epidermal cells and certain secretory tissues.</text>
</comment>
<dbReference type="EMBL" id="KE646095">
    <property type="protein sequence ID" value="EXC66404.1"/>
    <property type="molecule type" value="Genomic_DNA"/>
</dbReference>
<evidence type="ECO:0000313" key="12">
    <source>
        <dbReference type="Proteomes" id="UP000030645"/>
    </source>
</evidence>
<dbReference type="SUPFAM" id="SSF47699">
    <property type="entry name" value="Bifunctional inhibitor/lipid-transfer protein/seed storage 2S albumin"/>
    <property type="match status" value="1"/>
</dbReference>
<dbReference type="AlphaFoldDB" id="W9SJS9"/>
<dbReference type="KEGG" id="mnt:21388113"/>
<dbReference type="GO" id="GO:0006869">
    <property type="term" value="P:lipid transport"/>
    <property type="evidence" value="ECO:0007669"/>
    <property type="project" value="InterPro"/>
</dbReference>
<dbReference type="Proteomes" id="UP000030645">
    <property type="component" value="Unassembled WGS sequence"/>
</dbReference>
<evidence type="ECO:0000313" key="9">
    <source>
        <dbReference type="EMBL" id="EXC32133.1"/>
    </source>
</evidence>
<feature type="chain" id="PRO_5010983350" description="Non-specific lipid-transfer protein" evidence="7">
    <location>
        <begin position="31"/>
        <end position="118"/>
    </location>
</feature>
<dbReference type="OrthoDB" id="1920459at2759"/>
<accession>W9SJS9</accession>
<gene>
    <name evidence="11" type="ORF">L484_000116</name>
    <name evidence="10" type="ORF">L484_001291</name>
    <name evidence="9" type="ORF">L484_004615</name>
</gene>
<sequence length="118" mass="12518">MEFSSSEKIAGPKVASDFVLLLLLTVASEATISCKQVVLHVQPWVSGNGKPPAVCCAVASKAPSSADKRAACECIKSASKFFKIKPNLAEALPQNCGIKLPFTVSLNMDCSKYCSIHD</sequence>
<evidence type="ECO:0000256" key="6">
    <source>
        <dbReference type="RuleBase" id="RU000628"/>
    </source>
</evidence>
<dbReference type="GO" id="GO:0008289">
    <property type="term" value="F:lipid binding"/>
    <property type="evidence" value="ECO:0007669"/>
    <property type="project" value="UniProtKB-KW"/>
</dbReference>